<reference evidence="4" key="1">
    <citation type="submission" date="2022-04" db="EMBL/GenBank/DDBJ databases">
        <title>Carnegiea gigantea Genome sequencing and assembly v2.</title>
        <authorList>
            <person name="Copetti D."/>
            <person name="Sanderson M.J."/>
            <person name="Burquez A."/>
            <person name="Wojciechowski M.F."/>
        </authorList>
    </citation>
    <scope>NUCLEOTIDE SEQUENCE</scope>
    <source>
        <strain evidence="4">SGP5-SGP5p</strain>
        <tissue evidence="4">Aerial part</tissue>
    </source>
</reference>
<dbReference type="PANTHER" id="PTHR33710:SF78">
    <property type="entry name" value="ENDONUCLEASE_EXONUCLEASE_PHOSPHATASE DOMAIN-CONTAINING PROTEIN"/>
    <property type="match status" value="1"/>
</dbReference>
<feature type="region of interest" description="Disordered" evidence="1">
    <location>
        <begin position="282"/>
        <end position="301"/>
    </location>
</feature>
<dbReference type="InterPro" id="IPR025558">
    <property type="entry name" value="DUF4283"/>
</dbReference>
<evidence type="ECO:0008006" key="6">
    <source>
        <dbReference type="Google" id="ProtNLM"/>
    </source>
</evidence>
<accession>A0A9Q1Q690</accession>
<dbReference type="Gene3D" id="3.60.10.10">
    <property type="entry name" value="Endonuclease/exonuclease/phosphatase"/>
    <property type="match status" value="1"/>
</dbReference>
<dbReference type="SUPFAM" id="SSF56219">
    <property type="entry name" value="DNase I-like"/>
    <property type="match status" value="1"/>
</dbReference>
<dbReference type="EMBL" id="JAKOGI010000762">
    <property type="protein sequence ID" value="KAJ8430737.1"/>
    <property type="molecule type" value="Genomic_DNA"/>
</dbReference>
<feature type="compositionally biased region" description="Polar residues" evidence="1">
    <location>
        <begin position="127"/>
        <end position="148"/>
    </location>
</feature>
<dbReference type="Pfam" id="PF14111">
    <property type="entry name" value="DUF4283"/>
    <property type="match status" value="1"/>
</dbReference>
<proteinExistence type="predicted"/>
<evidence type="ECO:0000259" key="2">
    <source>
        <dbReference type="Pfam" id="PF03372"/>
    </source>
</evidence>
<sequence>MINQYYGGRYKLISDVEVSPKPFINGTRPEAGSASSKSLRFIPQIPESLRDSPFEVPDLPRSLSIPSRRLHRPGGQGGRPSSTPNASQQLDSWQIESNPTSNDGALAISTTEAQNVHGPQTGGKSRPNPNVNGSNSAAGPTPQKVTQTSSYASLNTSVLCAVLGANPPLEVIKGYINRIWDAYELDRILQVRRGLYLVRFSHWQDKLEVEKKGIYFFDSKPFIDLLIRQPVKFEWLPSKCSFCGMFSHLEEVCRKKKQHQARNGEGWNGGVSQPQQQQLIPAPEHPLPHQNGSTNSKGKTTAAIQDSDGFTLVTKKAAARTVPQHYNPEIMATQQFSNKLFYISMVYGMNHEQQRQHLWRELQDISTHMTEAWCIMGDFNAVMNKEDRIGGNDVTEHEINELQSMVTQREIQELPSSGPYYSWTNKKSRIDRVFINAFWYDIFDYTQALHMAPGLSDHTPLQIQFHSSPCPKSKFQYCDMWSSHKDFPNLVASQMTTHKVDPIENLCLFLTNMRPMLSKLHKANYTDLKAQQEIARDHLASLQLQLQ</sequence>
<feature type="domain" description="DUF4283" evidence="3">
    <location>
        <begin position="152"/>
        <end position="223"/>
    </location>
</feature>
<evidence type="ECO:0000256" key="1">
    <source>
        <dbReference type="SAM" id="MobiDB-lite"/>
    </source>
</evidence>
<evidence type="ECO:0000313" key="4">
    <source>
        <dbReference type="EMBL" id="KAJ8430737.1"/>
    </source>
</evidence>
<feature type="domain" description="Endonuclease/exonuclease/phosphatase" evidence="2">
    <location>
        <begin position="321"/>
        <end position="458"/>
    </location>
</feature>
<protein>
    <recommendedName>
        <fullName evidence="6">Endonuclease/exonuclease/phosphatase domain-containing protein</fullName>
    </recommendedName>
</protein>
<name>A0A9Q1Q690_9CARY</name>
<evidence type="ECO:0000313" key="5">
    <source>
        <dbReference type="Proteomes" id="UP001153076"/>
    </source>
</evidence>
<dbReference type="OrthoDB" id="1085116at2759"/>
<dbReference type="InterPro" id="IPR005135">
    <property type="entry name" value="Endo/exonuclease/phosphatase"/>
</dbReference>
<keyword evidence="5" id="KW-1185">Reference proteome</keyword>
<dbReference type="GO" id="GO:0003824">
    <property type="term" value="F:catalytic activity"/>
    <property type="evidence" value="ECO:0007669"/>
    <property type="project" value="InterPro"/>
</dbReference>
<evidence type="ECO:0000259" key="3">
    <source>
        <dbReference type="Pfam" id="PF14111"/>
    </source>
</evidence>
<feature type="compositionally biased region" description="Polar residues" evidence="1">
    <location>
        <begin position="290"/>
        <end position="301"/>
    </location>
</feature>
<dbReference type="Pfam" id="PF03372">
    <property type="entry name" value="Exo_endo_phos"/>
    <property type="match status" value="1"/>
</dbReference>
<feature type="compositionally biased region" description="Polar residues" evidence="1">
    <location>
        <begin position="79"/>
        <end position="90"/>
    </location>
</feature>
<dbReference type="Proteomes" id="UP001153076">
    <property type="component" value="Unassembled WGS sequence"/>
</dbReference>
<organism evidence="4 5">
    <name type="scientific">Carnegiea gigantea</name>
    <dbReference type="NCBI Taxonomy" id="171969"/>
    <lineage>
        <taxon>Eukaryota</taxon>
        <taxon>Viridiplantae</taxon>
        <taxon>Streptophyta</taxon>
        <taxon>Embryophyta</taxon>
        <taxon>Tracheophyta</taxon>
        <taxon>Spermatophyta</taxon>
        <taxon>Magnoliopsida</taxon>
        <taxon>eudicotyledons</taxon>
        <taxon>Gunneridae</taxon>
        <taxon>Pentapetalae</taxon>
        <taxon>Caryophyllales</taxon>
        <taxon>Cactineae</taxon>
        <taxon>Cactaceae</taxon>
        <taxon>Cactoideae</taxon>
        <taxon>Echinocereeae</taxon>
        <taxon>Carnegiea</taxon>
    </lineage>
</organism>
<gene>
    <name evidence="4" type="ORF">Cgig2_004630</name>
</gene>
<dbReference type="AlphaFoldDB" id="A0A9Q1Q690"/>
<dbReference type="PANTHER" id="PTHR33710">
    <property type="entry name" value="BNAC02G09200D PROTEIN"/>
    <property type="match status" value="1"/>
</dbReference>
<dbReference type="InterPro" id="IPR036691">
    <property type="entry name" value="Endo/exonu/phosph_ase_sf"/>
</dbReference>
<comment type="caution">
    <text evidence="4">The sequence shown here is derived from an EMBL/GenBank/DDBJ whole genome shotgun (WGS) entry which is preliminary data.</text>
</comment>
<feature type="region of interest" description="Disordered" evidence="1">
    <location>
        <begin position="49"/>
        <end position="90"/>
    </location>
</feature>
<feature type="region of interest" description="Disordered" evidence="1">
    <location>
        <begin position="113"/>
        <end position="148"/>
    </location>
</feature>